<dbReference type="SUPFAM" id="SSF57889">
    <property type="entry name" value="Cysteine-rich domain"/>
    <property type="match status" value="1"/>
</dbReference>
<dbReference type="AlphaFoldDB" id="A0AA36HJW5"/>
<dbReference type="PROSITE" id="PS50088">
    <property type="entry name" value="ANK_REPEAT"/>
    <property type="match status" value="1"/>
</dbReference>
<feature type="region of interest" description="Disordered" evidence="2">
    <location>
        <begin position="1"/>
        <end position="21"/>
    </location>
</feature>
<proteinExistence type="predicted"/>
<gene>
    <name evidence="3" type="ORF">EVOR1521_LOCUS986</name>
</gene>
<dbReference type="Gene3D" id="1.25.40.20">
    <property type="entry name" value="Ankyrin repeat-containing domain"/>
    <property type="match status" value="1"/>
</dbReference>
<dbReference type="InterPro" id="IPR002110">
    <property type="entry name" value="Ankyrin_rpt"/>
</dbReference>
<organism evidence="3 4">
    <name type="scientific">Effrenium voratum</name>
    <dbReference type="NCBI Taxonomy" id="2562239"/>
    <lineage>
        <taxon>Eukaryota</taxon>
        <taxon>Sar</taxon>
        <taxon>Alveolata</taxon>
        <taxon>Dinophyceae</taxon>
        <taxon>Suessiales</taxon>
        <taxon>Symbiodiniaceae</taxon>
        <taxon>Effrenium</taxon>
    </lineage>
</organism>
<reference evidence="3" key="1">
    <citation type="submission" date="2023-08" db="EMBL/GenBank/DDBJ databases">
        <authorList>
            <person name="Chen Y."/>
            <person name="Shah S."/>
            <person name="Dougan E. K."/>
            <person name="Thang M."/>
            <person name="Chan C."/>
        </authorList>
    </citation>
    <scope>NUCLEOTIDE SEQUENCE</scope>
</reference>
<dbReference type="SUPFAM" id="SSF48403">
    <property type="entry name" value="Ankyrin repeat"/>
    <property type="match status" value="1"/>
</dbReference>
<keyword evidence="4" id="KW-1185">Reference proteome</keyword>
<dbReference type="InterPro" id="IPR046349">
    <property type="entry name" value="C1-like_sf"/>
</dbReference>
<evidence type="ECO:0000313" key="3">
    <source>
        <dbReference type="EMBL" id="CAJ1370418.1"/>
    </source>
</evidence>
<evidence type="ECO:0000256" key="2">
    <source>
        <dbReference type="SAM" id="MobiDB-lite"/>
    </source>
</evidence>
<comment type="caution">
    <text evidence="3">The sequence shown here is derived from an EMBL/GenBank/DDBJ whole genome shotgun (WGS) entry which is preliminary data.</text>
</comment>
<keyword evidence="1" id="KW-0040">ANK repeat</keyword>
<dbReference type="SMART" id="SM00248">
    <property type="entry name" value="ANK"/>
    <property type="match status" value="1"/>
</dbReference>
<dbReference type="EMBL" id="CAUJNA010000014">
    <property type="protein sequence ID" value="CAJ1370418.1"/>
    <property type="molecule type" value="Genomic_DNA"/>
</dbReference>
<evidence type="ECO:0000313" key="4">
    <source>
        <dbReference type="Proteomes" id="UP001178507"/>
    </source>
</evidence>
<dbReference type="Proteomes" id="UP001178507">
    <property type="component" value="Unassembled WGS sequence"/>
</dbReference>
<evidence type="ECO:0000256" key="1">
    <source>
        <dbReference type="PROSITE-ProRule" id="PRU00023"/>
    </source>
</evidence>
<dbReference type="InterPro" id="IPR036770">
    <property type="entry name" value="Ankyrin_rpt-contain_sf"/>
</dbReference>
<accession>A0AA36HJW5</accession>
<sequence>MPCHPRRTRRRGPGPKISGSRFVRSEQWPSGLRMPVRIVKKDDLRKVYPPNGIPTAKNQTPDDFLFQACQYSVSTATLERALQKNANVNARNKEGNTPLMLACQNWTGSQYLAFINKLLEQKADVNVESGWGFTPLDKVTELLKEQEAARKQEMRNQEERREIMEGRSIVGYGFGTAEEQRQREVPNQPLADELDTFKCLPQLRECKKLLEQKGAKCGEAPFNPAYLTTEAGRRLSEINDFVGDVLTPWEIQPLEVGCFSEALRQDVDVLLSEMGTVTEAQQSVIRVLQESLVGRRLRICPEAPLMPSYRYEDNCLVPVSKELPPYEVHILSIELVGSQGQMTQVPGSDLDAVALLDFAFAKDFEAVKEDFMIHGHEALRNAMIGWLRQNPKVGLRDEAESLHKSRVECTIDNMEVDVLQAMLPHHLTVDDMRMQKPGVWIKEVLRKVNHADSKRNVRKTRWVAAQHQIVRDAARLMKLWARQVREEEAKELDDEELHPKINTYALTLLLAALHLSAASNFSLELCARAWRVLASLRVDLLAVVSFDRNFSARLSRGPRFHPELLMALNFQGVELYGLMVEDIVQVDRFYPCGTLPTWKLATFASSALMQLASAQTWGQLLAQHPPAGVQEELRRFSSSMEAHWSFFRGLAAARCPNGHQLDLGVLGMSLECDECQLRGDGMHMLGCRQCDFDLCRACASAVRMTCSQFPVPASLEQLLNAKDAMWHG</sequence>
<protein>
    <submittedName>
        <fullName evidence="3">Uncharacterized protein</fullName>
    </submittedName>
</protein>
<feature type="repeat" description="ANK" evidence="1">
    <location>
        <begin position="94"/>
        <end position="130"/>
    </location>
</feature>
<dbReference type="Pfam" id="PF12796">
    <property type="entry name" value="Ank_2"/>
    <property type="match status" value="1"/>
</dbReference>
<feature type="compositionally biased region" description="Basic residues" evidence="2">
    <location>
        <begin position="1"/>
        <end position="13"/>
    </location>
</feature>
<name>A0AA36HJW5_9DINO</name>